<keyword evidence="16" id="KW-1185">Reference proteome</keyword>
<keyword evidence="11" id="KW-1071">Ligand-gated ion channel</keyword>
<dbReference type="GO" id="GO:0015276">
    <property type="term" value="F:ligand-gated monoatomic ion channel activity"/>
    <property type="evidence" value="ECO:0007669"/>
    <property type="project" value="InterPro"/>
</dbReference>
<evidence type="ECO:0000256" key="5">
    <source>
        <dbReference type="ARBA" id="ARBA00022692"/>
    </source>
</evidence>
<comment type="subcellular location">
    <subcellularLocation>
        <location evidence="1">Cell membrane</location>
        <topology evidence="1">Multi-pass membrane protein</topology>
    </subcellularLocation>
</comment>
<dbReference type="InterPro" id="IPR052192">
    <property type="entry name" value="Insect_Ionotropic_Sensory_Rcpt"/>
</dbReference>
<feature type="transmembrane region" description="Helical" evidence="13">
    <location>
        <begin position="248"/>
        <end position="269"/>
    </location>
</feature>
<evidence type="ECO:0000256" key="4">
    <source>
        <dbReference type="ARBA" id="ARBA00022475"/>
    </source>
</evidence>
<keyword evidence="10" id="KW-0325">Glycoprotein</keyword>
<evidence type="ECO:0000256" key="13">
    <source>
        <dbReference type="SAM" id="Phobius"/>
    </source>
</evidence>
<name>A0A8J4Y2K5_CHIOP</name>
<evidence type="ECO:0000256" key="1">
    <source>
        <dbReference type="ARBA" id="ARBA00004651"/>
    </source>
</evidence>
<reference evidence="15" key="1">
    <citation type="submission" date="2020-07" db="EMBL/GenBank/DDBJ databases">
        <title>The High-quality genome of the commercially important snow crab, Chionoecetes opilio.</title>
        <authorList>
            <person name="Jeong J.-H."/>
            <person name="Ryu S."/>
        </authorList>
    </citation>
    <scope>NUCLEOTIDE SEQUENCE</scope>
    <source>
        <strain evidence="15">MADBK_172401_WGS</strain>
        <tissue evidence="15">Digestive gland</tissue>
    </source>
</reference>
<dbReference type="PANTHER" id="PTHR42643:SF24">
    <property type="entry name" value="IONOTROPIC RECEPTOR 60A"/>
    <property type="match status" value="1"/>
</dbReference>
<dbReference type="SUPFAM" id="SSF53850">
    <property type="entry name" value="Periplasmic binding protein-like II"/>
    <property type="match status" value="1"/>
</dbReference>
<feature type="domain" description="Ionotropic glutamate receptor L-glutamate and glycine-binding" evidence="14">
    <location>
        <begin position="141"/>
        <end position="197"/>
    </location>
</feature>
<organism evidence="15 16">
    <name type="scientific">Chionoecetes opilio</name>
    <name type="common">Atlantic snow crab</name>
    <name type="synonym">Cancer opilio</name>
    <dbReference type="NCBI Taxonomy" id="41210"/>
    <lineage>
        <taxon>Eukaryota</taxon>
        <taxon>Metazoa</taxon>
        <taxon>Ecdysozoa</taxon>
        <taxon>Arthropoda</taxon>
        <taxon>Crustacea</taxon>
        <taxon>Multicrustacea</taxon>
        <taxon>Malacostraca</taxon>
        <taxon>Eumalacostraca</taxon>
        <taxon>Eucarida</taxon>
        <taxon>Decapoda</taxon>
        <taxon>Pleocyemata</taxon>
        <taxon>Brachyura</taxon>
        <taxon>Eubrachyura</taxon>
        <taxon>Majoidea</taxon>
        <taxon>Majidae</taxon>
        <taxon>Chionoecetes</taxon>
    </lineage>
</organism>
<dbReference type="Pfam" id="PF00060">
    <property type="entry name" value="Lig_chan"/>
    <property type="match status" value="1"/>
</dbReference>
<evidence type="ECO:0000256" key="8">
    <source>
        <dbReference type="ARBA" id="ARBA00023136"/>
    </source>
</evidence>
<dbReference type="Gene3D" id="3.40.190.10">
    <property type="entry name" value="Periplasmic binding protein-like II"/>
    <property type="match status" value="1"/>
</dbReference>
<dbReference type="EMBL" id="JACEEZ010014547">
    <property type="protein sequence ID" value="KAG0719413.1"/>
    <property type="molecule type" value="Genomic_DNA"/>
</dbReference>
<dbReference type="Proteomes" id="UP000770661">
    <property type="component" value="Unassembled WGS sequence"/>
</dbReference>
<keyword evidence="3" id="KW-0813">Transport</keyword>
<keyword evidence="5 13" id="KW-0812">Transmembrane</keyword>
<protein>
    <submittedName>
        <fullName evidence="15">Glutamate receptor ionotropic, delta-1</fullName>
    </submittedName>
</protein>
<dbReference type="InterPro" id="IPR001320">
    <property type="entry name" value="Iontro_rcpt_C"/>
</dbReference>
<evidence type="ECO:0000256" key="11">
    <source>
        <dbReference type="ARBA" id="ARBA00023286"/>
    </source>
</evidence>
<gene>
    <name evidence="15" type="primary">Grid1_2</name>
    <name evidence="15" type="ORF">GWK47_050536</name>
</gene>
<dbReference type="Gene3D" id="1.10.287.70">
    <property type="match status" value="1"/>
</dbReference>
<dbReference type="SMART" id="SM00918">
    <property type="entry name" value="Lig_chan-Glu_bd"/>
    <property type="match status" value="1"/>
</dbReference>
<dbReference type="OrthoDB" id="6349620at2759"/>
<evidence type="ECO:0000313" key="16">
    <source>
        <dbReference type="Proteomes" id="UP000770661"/>
    </source>
</evidence>
<dbReference type="AlphaFoldDB" id="A0A8J4Y2K5"/>
<keyword evidence="9 15" id="KW-0675">Receptor</keyword>
<dbReference type="PANTHER" id="PTHR42643">
    <property type="entry name" value="IONOTROPIC RECEPTOR 20A-RELATED"/>
    <property type="match status" value="1"/>
</dbReference>
<evidence type="ECO:0000259" key="14">
    <source>
        <dbReference type="SMART" id="SM00918"/>
    </source>
</evidence>
<evidence type="ECO:0000256" key="3">
    <source>
        <dbReference type="ARBA" id="ARBA00022448"/>
    </source>
</evidence>
<evidence type="ECO:0000313" key="15">
    <source>
        <dbReference type="EMBL" id="KAG0719413.1"/>
    </source>
</evidence>
<dbReference type="Pfam" id="PF10613">
    <property type="entry name" value="Lig_chan-Glu_bd"/>
    <property type="match status" value="1"/>
</dbReference>
<evidence type="ECO:0000256" key="12">
    <source>
        <dbReference type="ARBA" id="ARBA00023303"/>
    </source>
</evidence>
<keyword evidence="7" id="KW-0406">Ion transport</keyword>
<keyword evidence="12" id="KW-0407">Ion channel</keyword>
<dbReference type="GO" id="GO:0005886">
    <property type="term" value="C:plasma membrane"/>
    <property type="evidence" value="ECO:0007669"/>
    <property type="project" value="UniProtKB-SubCell"/>
</dbReference>
<comment type="similarity">
    <text evidence="2">Belongs to the glutamate-gated ion channel (TC 1.A.10.1) family.</text>
</comment>
<evidence type="ECO:0000256" key="9">
    <source>
        <dbReference type="ARBA" id="ARBA00023170"/>
    </source>
</evidence>
<accession>A0A8J4Y2K5</accession>
<keyword evidence="4" id="KW-1003">Cell membrane</keyword>
<comment type="caution">
    <text evidence="15">The sequence shown here is derived from an EMBL/GenBank/DDBJ whole genome shotgun (WGS) entry which is preliminary data.</text>
</comment>
<dbReference type="GO" id="GO:0050906">
    <property type="term" value="P:detection of stimulus involved in sensory perception"/>
    <property type="evidence" value="ECO:0007669"/>
    <property type="project" value="UniProtKB-ARBA"/>
</dbReference>
<evidence type="ECO:0000256" key="2">
    <source>
        <dbReference type="ARBA" id="ARBA00008685"/>
    </source>
</evidence>
<evidence type="ECO:0000256" key="10">
    <source>
        <dbReference type="ARBA" id="ARBA00023180"/>
    </source>
</evidence>
<proteinExistence type="inferred from homology"/>
<keyword evidence="8 13" id="KW-0472">Membrane</keyword>
<evidence type="ECO:0000256" key="6">
    <source>
        <dbReference type="ARBA" id="ARBA00022989"/>
    </source>
</evidence>
<feature type="transmembrane region" description="Helical" evidence="13">
    <location>
        <begin position="289"/>
        <end position="313"/>
    </location>
</feature>
<sequence>MHNTTRRSTLQAVPLLRYKRPLHILVWYTPLPELLQALCNQWKPFNLLLLSLGQTSTTSLLRERALHRVKNVISLELLPVVGNNSYLIGVYTFFPFSVDPQKFLGHWERSTFGSWKALFPDRFPTFEGYTFHIGAWFTDPPSFYGDASKQRGASKTILETIAAKMNFTYTLMLEPPDLKWGSIENGSWVGVLGMMARNEINFSINAFTISYERDQMFDPSVTIWADTLSVFLQSPQQLPKWLSIFQPLSLYVVASLAVITVIASASQALKGSLVGHSMPSLPRAPMERVFLAVWLLCCLVFSAAYTSNLVSILTRPGYSRRLHTLQELVESHHRIAVVDNGGFVVSELLTNQDPTVGSLRSKIDLFSLEDVVGALRQGSHAIIRLYSYITLELYDYVEDDEWYAMKQDVRGTQAVWYFPKQTPWKFKFDEIILQLTWFGLIQHWKQVEVKAYKKEHQEIQ</sequence>
<dbReference type="InterPro" id="IPR019594">
    <property type="entry name" value="Glu/Gly-bd"/>
</dbReference>
<keyword evidence="6 13" id="KW-1133">Transmembrane helix</keyword>
<evidence type="ECO:0000256" key="7">
    <source>
        <dbReference type="ARBA" id="ARBA00023065"/>
    </source>
</evidence>